<dbReference type="EMBL" id="AOLG01000009">
    <property type="protein sequence ID" value="ELZ73085.1"/>
    <property type="molecule type" value="Genomic_DNA"/>
</dbReference>
<comment type="caution">
    <text evidence="1">The sequence shown here is derived from an EMBL/GenBank/DDBJ whole genome shotgun (WGS) entry which is preliminary data.</text>
</comment>
<name>M0GLK8_HALPT</name>
<dbReference type="Pfam" id="PF23955">
    <property type="entry name" value="DUF7284"/>
    <property type="match status" value="1"/>
</dbReference>
<dbReference type="InterPro" id="IPR055708">
    <property type="entry name" value="DUF7284"/>
</dbReference>
<evidence type="ECO:0000313" key="2">
    <source>
        <dbReference type="Proteomes" id="UP000011559"/>
    </source>
</evidence>
<organism evidence="1 2">
    <name type="scientific">Haloferax prahovense (strain DSM 18310 / JCM 13924 / TL6)</name>
    <dbReference type="NCBI Taxonomy" id="1227461"/>
    <lineage>
        <taxon>Archaea</taxon>
        <taxon>Methanobacteriati</taxon>
        <taxon>Methanobacteriota</taxon>
        <taxon>Stenosarchaea group</taxon>
        <taxon>Halobacteria</taxon>
        <taxon>Halobacteriales</taxon>
        <taxon>Haloferacaceae</taxon>
        <taxon>Haloferax</taxon>
    </lineage>
</organism>
<dbReference type="PATRIC" id="fig|1227461.3.peg.803"/>
<evidence type="ECO:0000313" key="1">
    <source>
        <dbReference type="EMBL" id="ELZ73085.1"/>
    </source>
</evidence>
<dbReference type="Proteomes" id="UP000011559">
    <property type="component" value="Unassembled WGS sequence"/>
</dbReference>
<reference evidence="1 2" key="1">
    <citation type="journal article" date="2014" name="PLoS Genet.">
        <title>Phylogenetically driven sequencing of extremely halophilic archaea reveals strategies for static and dynamic osmo-response.</title>
        <authorList>
            <person name="Becker E.A."/>
            <person name="Seitzer P.M."/>
            <person name="Tritt A."/>
            <person name="Larsen D."/>
            <person name="Krusor M."/>
            <person name="Yao A.I."/>
            <person name="Wu D."/>
            <person name="Madern D."/>
            <person name="Eisen J.A."/>
            <person name="Darling A.E."/>
            <person name="Facciotti M.T."/>
        </authorList>
    </citation>
    <scope>NUCLEOTIDE SEQUENCE [LARGE SCALE GENOMIC DNA]</scope>
    <source>
        <strain evidence="2">DSM 18310 / JCM 13924 / TL6</strain>
    </source>
</reference>
<protein>
    <submittedName>
        <fullName evidence="1">Uncharacterized protein</fullName>
    </submittedName>
</protein>
<proteinExistence type="predicted"/>
<sequence>MAMTDLVFDVTVCLLLVSASIGLVVTADAGADTGIDRDTAAIDADGVASSLATSTATVTYSLAPGVEAADPSLLDAGGVDARELDRTAHGSLAGLLARATLGAVTVDGVRLTRARDDFRDRTAARAASELPTRGVSVAVAWTPFPGAPVRATDSLGPEPTSSSTVHSATLDVPSGFPAAREDAVAASDDGFDAVARVAANRTVAGLFPPALARLALRGDEPVSTLMTHRYERAGALVNASVAPEVAREETRAANADLAAALAPRFADAMRARYDTPRAAAEAVSVGRVTIVVRTWSA</sequence>
<keyword evidence="2" id="KW-1185">Reference proteome</keyword>
<gene>
    <name evidence="1" type="ORF">C457_03961</name>
</gene>
<accession>M0GLK8</accession>
<dbReference type="AlphaFoldDB" id="M0GLK8"/>